<organism evidence="3 4">
    <name type="scientific">Galerina marginata (strain CBS 339.88)</name>
    <dbReference type="NCBI Taxonomy" id="685588"/>
    <lineage>
        <taxon>Eukaryota</taxon>
        <taxon>Fungi</taxon>
        <taxon>Dikarya</taxon>
        <taxon>Basidiomycota</taxon>
        <taxon>Agaricomycotina</taxon>
        <taxon>Agaricomycetes</taxon>
        <taxon>Agaricomycetidae</taxon>
        <taxon>Agaricales</taxon>
        <taxon>Agaricineae</taxon>
        <taxon>Strophariaceae</taxon>
        <taxon>Galerina</taxon>
    </lineage>
</organism>
<dbReference type="STRING" id="685588.A0A067SAP0"/>
<protein>
    <recommendedName>
        <fullName evidence="2">Programmed cell death protein 2 C-terminal domain-containing protein</fullName>
    </recommendedName>
</protein>
<evidence type="ECO:0000313" key="4">
    <source>
        <dbReference type="Proteomes" id="UP000027222"/>
    </source>
</evidence>
<feature type="region of interest" description="Disordered" evidence="1">
    <location>
        <begin position="129"/>
        <end position="223"/>
    </location>
</feature>
<dbReference type="InterPro" id="IPR007320">
    <property type="entry name" value="PDCD2_C"/>
</dbReference>
<evidence type="ECO:0000256" key="1">
    <source>
        <dbReference type="SAM" id="MobiDB-lite"/>
    </source>
</evidence>
<dbReference type="GO" id="GO:0030490">
    <property type="term" value="P:maturation of SSU-rRNA"/>
    <property type="evidence" value="ECO:0007669"/>
    <property type="project" value="TreeGrafter"/>
</dbReference>
<evidence type="ECO:0000259" key="2">
    <source>
        <dbReference type="Pfam" id="PF04194"/>
    </source>
</evidence>
<evidence type="ECO:0000313" key="3">
    <source>
        <dbReference type="EMBL" id="KDR67950.1"/>
    </source>
</evidence>
<keyword evidence="4" id="KW-1185">Reference proteome</keyword>
<feature type="domain" description="Programmed cell death protein 2 C-terminal" evidence="2">
    <location>
        <begin position="297"/>
        <end position="459"/>
    </location>
</feature>
<proteinExistence type="predicted"/>
<reference evidence="4" key="1">
    <citation type="journal article" date="2014" name="Proc. Natl. Acad. Sci. U.S.A.">
        <title>Extensive sampling of basidiomycete genomes demonstrates inadequacy of the white-rot/brown-rot paradigm for wood decay fungi.</title>
        <authorList>
            <person name="Riley R."/>
            <person name="Salamov A.A."/>
            <person name="Brown D.W."/>
            <person name="Nagy L.G."/>
            <person name="Floudas D."/>
            <person name="Held B.W."/>
            <person name="Levasseur A."/>
            <person name="Lombard V."/>
            <person name="Morin E."/>
            <person name="Otillar R."/>
            <person name="Lindquist E.A."/>
            <person name="Sun H."/>
            <person name="LaButti K.M."/>
            <person name="Schmutz J."/>
            <person name="Jabbour D."/>
            <person name="Luo H."/>
            <person name="Baker S.E."/>
            <person name="Pisabarro A.G."/>
            <person name="Walton J.D."/>
            <person name="Blanchette R.A."/>
            <person name="Henrissat B."/>
            <person name="Martin F."/>
            <person name="Cullen D."/>
            <person name="Hibbett D.S."/>
            <person name="Grigoriev I.V."/>
        </authorList>
    </citation>
    <scope>NUCLEOTIDE SEQUENCE [LARGE SCALE GENOMIC DNA]</scope>
    <source>
        <strain evidence="4">CBS 339.88</strain>
    </source>
</reference>
<feature type="compositionally biased region" description="Basic and acidic residues" evidence="1">
    <location>
        <begin position="129"/>
        <end position="156"/>
    </location>
</feature>
<dbReference type="GO" id="GO:0005737">
    <property type="term" value="C:cytoplasm"/>
    <property type="evidence" value="ECO:0007669"/>
    <property type="project" value="InterPro"/>
</dbReference>
<dbReference type="OrthoDB" id="443682at2759"/>
<gene>
    <name evidence="3" type="ORF">GALMADRAFT_257459</name>
</gene>
<feature type="compositionally biased region" description="Acidic residues" evidence="1">
    <location>
        <begin position="9"/>
        <end position="19"/>
    </location>
</feature>
<dbReference type="AlphaFoldDB" id="A0A067SAP0"/>
<dbReference type="PANTHER" id="PTHR47524">
    <property type="entry name" value="20S RRNA ACCUMULATION PROTEIN 4"/>
    <property type="match status" value="1"/>
</dbReference>
<dbReference type="PANTHER" id="PTHR47524:SF1">
    <property type="entry name" value="20S RRNA ACCUMULATION PROTEIN 4"/>
    <property type="match status" value="1"/>
</dbReference>
<feature type="region of interest" description="Disordered" evidence="1">
    <location>
        <begin position="1"/>
        <end position="23"/>
    </location>
</feature>
<dbReference type="Proteomes" id="UP000027222">
    <property type="component" value="Unassembled WGS sequence"/>
</dbReference>
<dbReference type="Pfam" id="PF04194">
    <property type="entry name" value="PDCD2_C"/>
    <property type="match status" value="1"/>
</dbReference>
<name>A0A067SAP0_GALM3</name>
<feature type="compositionally biased region" description="Acidic residues" evidence="1">
    <location>
        <begin position="197"/>
        <end position="210"/>
    </location>
</feature>
<sequence length="461" mass="51224">MAPTRSDDDWSDSDDEDLSQVETSVLLGVPDGNIDVESDIIDAAVSRIGGLPALLPSREPPISSSHCKACNEPMELLVQMWCPFEDSPMDRALYIWGCSRSGCQGKGKDGSVRAWRGLRHNEKYAEKLARKRQQQLEREQAKAKADQERARVEAQRKASGNPFSMNGGSGGNSTHMFGLGAQIFGAPSSRANGPVEQEGEGQGSEDEDEGSNSGSESSDESPLLTAMAAATISESPWRSAPSYPPLYLSTVSEYVPPQAKPRLPKGVVVEDDFGDDDKKNKDISWIKETYENSLDVDQVFERFTKRVLFEGEQCVRYELKGTPLPFASDRVFDLLWPPPPKEPLPVTKPDFKVVHPQRRVYDTSAIPKCPNCKAPRTFECQLMPNLINVLRPAKTDGKKLTDEERRQAVQRALKNEDKEAKAGMDWGTAMIFSCEKDCCLEGGKEVKECWREEAVFIQWDA</sequence>
<dbReference type="EMBL" id="KL142411">
    <property type="protein sequence ID" value="KDR67950.1"/>
    <property type="molecule type" value="Genomic_DNA"/>
</dbReference>
<dbReference type="HOGENOM" id="CLU_031771_2_0_1"/>
<accession>A0A067SAP0</accession>